<evidence type="ECO:0000313" key="7">
    <source>
        <dbReference type="EMBL" id="PIL24572.1"/>
    </source>
</evidence>
<dbReference type="SUPFAM" id="SSF51905">
    <property type="entry name" value="FAD/NAD(P)-binding domain"/>
    <property type="match status" value="1"/>
</dbReference>
<dbReference type="CDD" id="cd02979">
    <property type="entry name" value="PHOX_C"/>
    <property type="match status" value="1"/>
</dbReference>
<dbReference type="Proteomes" id="UP000230002">
    <property type="component" value="Unassembled WGS sequence"/>
</dbReference>
<dbReference type="STRING" id="1077348.A0A2G8RST6"/>
<dbReference type="Gene3D" id="3.50.50.60">
    <property type="entry name" value="FAD/NAD(P)-binding domain"/>
    <property type="match status" value="1"/>
</dbReference>
<dbReference type="EMBL" id="AYKW01000056">
    <property type="protein sequence ID" value="PIL24572.1"/>
    <property type="molecule type" value="Genomic_DNA"/>
</dbReference>
<protein>
    <recommendedName>
        <fullName evidence="9">FAD-binding domain-containing protein</fullName>
    </recommendedName>
</protein>
<comment type="caution">
    <text evidence="7">The sequence shown here is derived from an EMBL/GenBank/DDBJ whole genome shotgun (WGS) entry which is preliminary data.</text>
</comment>
<name>A0A2G8RST6_9APHY</name>
<dbReference type="InterPro" id="IPR012941">
    <property type="entry name" value="Phe_hydrox_C_dim_dom"/>
</dbReference>
<dbReference type="SUPFAM" id="SSF52833">
    <property type="entry name" value="Thioredoxin-like"/>
    <property type="match status" value="1"/>
</dbReference>
<dbReference type="InterPro" id="IPR002938">
    <property type="entry name" value="FAD-bd"/>
</dbReference>
<evidence type="ECO:0000256" key="3">
    <source>
        <dbReference type="ARBA" id="ARBA00022827"/>
    </source>
</evidence>
<dbReference type="AlphaFoldDB" id="A0A2G8RST6"/>
<dbReference type="PANTHER" id="PTHR43004">
    <property type="entry name" value="TRK SYSTEM POTASSIUM UPTAKE PROTEIN"/>
    <property type="match status" value="1"/>
</dbReference>
<dbReference type="InterPro" id="IPR036249">
    <property type="entry name" value="Thioredoxin-like_sf"/>
</dbReference>
<feature type="domain" description="FAD-binding" evidence="5">
    <location>
        <begin position="1"/>
        <end position="359"/>
    </location>
</feature>
<keyword evidence="8" id="KW-1185">Reference proteome</keyword>
<dbReference type="InterPro" id="IPR050641">
    <property type="entry name" value="RIFMO-like"/>
</dbReference>
<sequence>MCANALVQAGVNVRIIDKRPEGLIAGQADGCQPRTLEILHSYDSTLSEKMFKRGEILHKTTFYNPSPGGGIEKTSSAVSINAPTARWEYSVNLHQGGIEGILLEAMADKGSRVERSTVPTAIEVSQLSEDLQNPTAYVAKVTLKNLEREEDDLEIVHAKFVLGSDGAHSWVRKAFDIAMEGDNTDSIWGVVDMVPDTDFPDFRTKSFVHSKDGTVFIIPRENDMIRLYIQQGPESDVIDSATGRVDKSRTSPEKLIEQGQKILRPYRMENKDGKVAWWTVYVVGQRVAVKYSIDERAFIAGDACHTHSPKAGQGLNASMGDTHNFAWKVAYVLRGWSPLSLLKTYESERRTYAQELIDFDKSFSKLFTDRPRTEVHQNGVTHEQFLGAFKTASGFTSGMAIRYKPSSIVDDTHQSVASNLVVGERMLPYIFIRAASSQPIEIHDMLPADTRFKILVFAGNMADVVDRAKLEALGEELNKPESFMRRYGRSEGGKWQVFDLVCFSAATKDAVSFFDFPEFFRWHWTKALLDDKDMHGRSGGSGYAKFGIDENAGAIVVVRPDGYIGTIAPLEDVAFLNAYFAAFLLH</sequence>
<dbReference type="GO" id="GO:0016709">
    <property type="term" value="F:oxidoreductase activity, acting on paired donors, with incorporation or reduction of molecular oxygen, NAD(P)H as one donor, and incorporation of one atom of oxygen"/>
    <property type="evidence" value="ECO:0007669"/>
    <property type="project" value="UniProtKB-ARBA"/>
</dbReference>
<reference evidence="7 8" key="1">
    <citation type="journal article" date="2015" name="Sci. Rep.">
        <title>Chromosome-level genome map provides insights into diverse defense mechanisms in the medicinal fungus Ganoderma sinense.</title>
        <authorList>
            <person name="Zhu Y."/>
            <person name="Xu J."/>
            <person name="Sun C."/>
            <person name="Zhou S."/>
            <person name="Xu H."/>
            <person name="Nelson D.R."/>
            <person name="Qian J."/>
            <person name="Song J."/>
            <person name="Luo H."/>
            <person name="Xiang L."/>
            <person name="Li Y."/>
            <person name="Xu Z."/>
            <person name="Ji A."/>
            <person name="Wang L."/>
            <person name="Lu S."/>
            <person name="Hayward A."/>
            <person name="Sun W."/>
            <person name="Li X."/>
            <person name="Schwartz D.C."/>
            <person name="Wang Y."/>
            <person name="Chen S."/>
        </authorList>
    </citation>
    <scope>NUCLEOTIDE SEQUENCE [LARGE SCALE GENOMIC DNA]</scope>
    <source>
        <strain evidence="7 8">ZZ0214-1</strain>
    </source>
</reference>
<evidence type="ECO:0000256" key="2">
    <source>
        <dbReference type="ARBA" id="ARBA00022630"/>
    </source>
</evidence>
<dbReference type="PRINTS" id="PR00420">
    <property type="entry name" value="RNGMNOXGNASE"/>
</dbReference>
<dbReference type="SUPFAM" id="SSF54373">
    <property type="entry name" value="FAD-linked reductases, C-terminal domain"/>
    <property type="match status" value="1"/>
</dbReference>
<dbReference type="GO" id="GO:0071949">
    <property type="term" value="F:FAD binding"/>
    <property type="evidence" value="ECO:0007669"/>
    <property type="project" value="InterPro"/>
</dbReference>
<evidence type="ECO:0000259" key="5">
    <source>
        <dbReference type="Pfam" id="PF01494"/>
    </source>
</evidence>
<accession>A0A2G8RST6</accession>
<keyword evidence="2" id="KW-0285">Flavoprotein</keyword>
<proteinExistence type="inferred from homology"/>
<evidence type="ECO:0000256" key="4">
    <source>
        <dbReference type="ARBA" id="ARBA00023002"/>
    </source>
</evidence>
<evidence type="ECO:0000256" key="1">
    <source>
        <dbReference type="ARBA" id="ARBA00007801"/>
    </source>
</evidence>
<dbReference type="InterPro" id="IPR036188">
    <property type="entry name" value="FAD/NAD-bd_sf"/>
</dbReference>
<evidence type="ECO:0000259" key="6">
    <source>
        <dbReference type="Pfam" id="PF07976"/>
    </source>
</evidence>
<evidence type="ECO:0008006" key="9">
    <source>
        <dbReference type="Google" id="ProtNLM"/>
    </source>
</evidence>
<dbReference type="Pfam" id="PF01494">
    <property type="entry name" value="FAD_binding_3"/>
    <property type="match status" value="1"/>
</dbReference>
<dbReference type="Gene3D" id="3.40.30.20">
    <property type="match status" value="1"/>
</dbReference>
<feature type="domain" description="Phenol hydroxylase-like C-terminal dimerisation" evidence="6">
    <location>
        <begin position="401"/>
        <end position="585"/>
    </location>
</feature>
<keyword evidence="4" id="KW-0560">Oxidoreductase</keyword>
<evidence type="ECO:0000313" key="8">
    <source>
        <dbReference type="Proteomes" id="UP000230002"/>
    </source>
</evidence>
<keyword evidence="3" id="KW-0274">FAD</keyword>
<dbReference type="PANTHER" id="PTHR43004:SF20">
    <property type="entry name" value="2-MONOOXYGENASE, PUTATIVE (AFU_ORTHOLOGUE AFUA_1G13660)-RELATED"/>
    <property type="match status" value="1"/>
</dbReference>
<dbReference type="InterPro" id="IPR038220">
    <property type="entry name" value="PHOX_C_sf"/>
</dbReference>
<dbReference type="Gene3D" id="3.30.9.10">
    <property type="entry name" value="D-Amino Acid Oxidase, subunit A, domain 2"/>
    <property type="match status" value="1"/>
</dbReference>
<gene>
    <name evidence="7" type="ORF">GSI_12456</name>
</gene>
<dbReference type="Pfam" id="PF07976">
    <property type="entry name" value="Phe_hydrox_dim"/>
    <property type="match status" value="1"/>
</dbReference>
<comment type="similarity">
    <text evidence="1">Belongs to the PheA/TfdB FAD monooxygenase family.</text>
</comment>
<dbReference type="OrthoDB" id="1716816at2759"/>
<organism evidence="7 8">
    <name type="scientific">Ganoderma sinense ZZ0214-1</name>
    <dbReference type="NCBI Taxonomy" id="1077348"/>
    <lineage>
        <taxon>Eukaryota</taxon>
        <taxon>Fungi</taxon>
        <taxon>Dikarya</taxon>
        <taxon>Basidiomycota</taxon>
        <taxon>Agaricomycotina</taxon>
        <taxon>Agaricomycetes</taxon>
        <taxon>Polyporales</taxon>
        <taxon>Polyporaceae</taxon>
        <taxon>Ganoderma</taxon>
    </lineage>
</organism>